<sequence length="332" mass="36650">MTQFWFAASTEEFTPSQMLEQARVADRSGFDGIGSSDHFVPWFPEGRGSSAWAFLPAAGQVVGGDGPLFTSVTPVLHHYHPAVIAQYFMGLEDLHPGRAVLGVGSAEAISEVPLGLDWPEPGEMLRRFEAGLEAISRLWDGETVTMDGGWFRLDEARLYTMAARRPRMIVSAFGPQAAAIAGRWGDGLWTLGDPESAPEVIDAYRSACAEHGREPGEIVLQAGFHLGEPEERVIAATRKWKTTQFPEYYRDDHHDLEAMAAEAERRMSDEEFAHEGFLISSDVDEHIRRLRELAAIDGTTVVCLQSIGDHDPLTSIRRYGDEVLPSLRGARA</sequence>
<dbReference type="InterPro" id="IPR050564">
    <property type="entry name" value="F420-G6PD/mer"/>
</dbReference>
<dbReference type="InterPro" id="IPR036661">
    <property type="entry name" value="Luciferase-like_sf"/>
</dbReference>
<evidence type="ECO:0000313" key="3">
    <source>
        <dbReference type="EMBL" id="QEC49583.1"/>
    </source>
</evidence>
<dbReference type="EMBL" id="CP042430">
    <property type="protein sequence ID" value="QEC49583.1"/>
    <property type="molecule type" value="Genomic_DNA"/>
</dbReference>
<dbReference type="PANTHER" id="PTHR43244">
    <property type="match status" value="1"/>
</dbReference>
<dbReference type="Proteomes" id="UP000321805">
    <property type="component" value="Chromosome"/>
</dbReference>
<dbReference type="InterPro" id="IPR011251">
    <property type="entry name" value="Luciferase-like_dom"/>
</dbReference>
<proteinExistence type="predicted"/>
<feature type="domain" description="Luciferase-like" evidence="2">
    <location>
        <begin position="8"/>
        <end position="295"/>
    </location>
</feature>
<name>A0A5B8U8W7_9ACTN</name>
<dbReference type="Pfam" id="PF00296">
    <property type="entry name" value="Bac_luciferase"/>
    <property type="match status" value="1"/>
</dbReference>
<evidence type="ECO:0000313" key="4">
    <source>
        <dbReference type="Proteomes" id="UP000321805"/>
    </source>
</evidence>
<keyword evidence="1" id="KW-0560">Oxidoreductase</keyword>
<evidence type="ECO:0000259" key="2">
    <source>
        <dbReference type="Pfam" id="PF00296"/>
    </source>
</evidence>
<dbReference type="OrthoDB" id="180193at2"/>
<dbReference type="PANTHER" id="PTHR43244:SF1">
    <property type="entry name" value="5,10-METHYLENETETRAHYDROMETHANOPTERIN REDUCTASE"/>
    <property type="match status" value="1"/>
</dbReference>
<dbReference type="Gene3D" id="3.20.20.30">
    <property type="entry name" value="Luciferase-like domain"/>
    <property type="match status" value="1"/>
</dbReference>
<dbReference type="CDD" id="cd01097">
    <property type="entry name" value="Tetrahydromethanopterin_reductase"/>
    <property type="match status" value="1"/>
</dbReference>
<evidence type="ECO:0000256" key="1">
    <source>
        <dbReference type="ARBA" id="ARBA00023002"/>
    </source>
</evidence>
<dbReference type="GO" id="GO:0016705">
    <property type="term" value="F:oxidoreductase activity, acting on paired donors, with incorporation or reduction of molecular oxygen"/>
    <property type="evidence" value="ECO:0007669"/>
    <property type="project" value="InterPro"/>
</dbReference>
<dbReference type="SUPFAM" id="SSF51679">
    <property type="entry name" value="Bacterial luciferase-like"/>
    <property type="match status" value="1"/>
</dbReference>
<dbReference type="RefSeq" id="WP_146921948.1">
    <property type="nucleotide sequence ID" value="NZ_CP042430.1"/>
</dbReference>
<gene>
    <name evidence="3" type="ORF">FSW04_19750</name>
</gene>
<accession>A0A5B8U8W7</accession>
<protein>
    <submittedName>
        <fullName evidence="3">LLM class flavin-dependent oxidoreductase</fullName>
    </submittedName>
</protein>
<dbReference type="AlphaFoldDB" id="A0A5B8U8W7"/>
<keyword evidence="4" id="KW-1185">Reference proteome</keyword>
<dbReference type="KEGG" id="bsol:FSW04_19750"/>
<organism evidence="3 4">
    <name type="scientific">Baekduia soli</name>
    <dbReference type="NCBI Taxonomy" id="496014"/>
    <lineage>
        <taxon>Bacteria</taxon>
        <taxon>Bacillati</taxon>
        <taxon>Actinomycetota</taxon>
        <taxon>Thermoleophilia</taxon>
        <taxon>Solirubrobacterales</taxon>
        <taxon>Baekduiaceae</taxon>
        <taxon>Baekduia</taxon>
    </lineage>
</organism>
<reference evidence="3 4" key="1">
    <citation type="journal article" date="2018" name="J. Microbiol.">
        <title>Baekduia soli gen. nov., sp. nov., a novel bacterium isolated from the soil of Baekdu Mountain and proposal of a novel family name, Baekduiaceae fam. nov.</title>
        <authorList>
            <person name="An D.S."/>
            <person name="Siddiqi M.Z."/>
            <person name="Kim K.H."/>
            <person name="Yu H.S."/>
            <person name="Im W.T."/>
        </authorList>
    </citation>
    <scope>NUCLEOTIDE SEQUENCE [LARGE SCALE GENOMIC DNA]</scope>
    <source>
        <strain evidence="3 4">BR7-21</strain>
    </source>
</reference>